<protein>
    <submittedName>
        <fullName evidence="3">AAA family ATPase</fullName>
    </submittedName>
</protein>
<dbReference type="Gene3D" id="3.40.50.300">
    <property type="entry name" value="P-loop containing nucleotide triphosphate hydrolases"/>
    <property type="match status" value="1"/>
</dbReference>
<keyword evidence="4" id="KW-1185">Reference proteome</keyword>
<reference evidence="3 4" key="1">
    <citation type="submission" date="2018-11" db="EMBL/GenBank/DDBJ databases">
        <title>Chitinophaga lutea sp.nov., isolate from arsenic contaminated soil.</title>
        <authorList>
            <person name="Zong Y."/>
        </authorList>
    </citation>
    <scope>NUCLEOTIDE SEQUENCE [LARGE SCALE GENOMIC DNA]</scope>
    <source>
        <strain evidence="3 4">ZY74</strain>
    </source>
</reference>
<dbReference type="InterPro" id="IPR003593">
    <property type="entry name" value="AAA+_ATPase"/>
</dbReference>
<dbReference type="PANTHER" id="PTHR23070">
    <property type="entry name" value="BCS1 AAA-TYPE ATPASE"/>
    <property type="match status" value="1"/>
</dbReference>
<dbReference type="Pfam" id="PF00004">
    <property type="entry name" value="AAA"/>
    <property type="match status" value="1"/>
</dbReference>
<sequence length="356" mass="40385">MENKDLQQIVAHANLCDGFYTDTKALYLQSFGKPANVCSIYQLNFRKAFEQLKTAFAGCIEDIYTYRDYNRKTRRYDYDRMIVIMRDAPVMIEFDEHYAEILHGAEDEALVQELTAFLAPFKMRNKKEPHEINLVVSDGGALRLKSMEIKRAKLNLDLYYDADFRAIDELVHQRLNKRKDKGLVLLHGKPGTGKTTYLRHLIGKLKKRVLFLSPLVAEQLTSPSFIELLMSYPDSVVVIEDAENILADRGLSQNSSVSNLLNLTDGLLADCLNVQVICTFNSVLSAIDSALLRKGRLIAQYEFKALPADRAQRLSAQLGFDTVITRAMTLAEIANQHEKSFEIPKVQIGFRAALQV</sequence>
<accession>A0A3N4QEJ1</accession>
<comment type="caution">
    <text evidence="3">The sequence shown here is derived from an EMBL/GenBank/DDBJ whole genome shotgun (WGS) entry which is preliminary data.</text>
</comment>
<dbReference type="EMBL" id="RPDH01000001">
    <property type="protein sequence ID" value="RPE14360.1"/>
    <property type="molecule type" value="Genomic_DNA"/>
</dbReference>
<dbReference type="OrthoDB" id="9809379at2"/>
<evidence type="ECO:0000313" key="3">
    <source>
        <dbReference type="EMBL" id="RPE14360.1"/>
    </source>
</evidence>
<dbReference type="InterPro" id="IPR027417">
    <property type="entry name" value="P-loop_NTPase"/>
</dbReference>
<dbReference type="SMART" id="SM00382">
    <property type="entry name" value="AAA"/>
    <property type="match status" value="1"/>
</dbReference>
<dbReference type="GO" id="GO:0016887">
    <property type="term" value="F:ATP hydrolysis activity"/>
    <property type="evidence" value="ECO:0007669"/>
    <property type="project" value="InterPro"/>
</dbReference>
<evidence type="ECO:0000256" key="1">
    <source>
        <dbReference type="ARBA" id="ARBA00007448"/>
    </source>
</evidence>
<dbReference type="SUPFAM" id="SSF52540">
    <property type="entry name" value="P-loop containing nucleoside triphosphate hydrolases"/>
    <property type="match status" value="1"/>
</dbReference>
<evidence type="ECO:0000313" key="4">
    <source>
        <dbReference type="Proteomes" id="UP000278351"/>
    </source>
</evidence>
<dbReference type="RefSeq" id="WP_123845767.1">
    <property type="nucleotide sequence ID" value="NZ_RPDH01000001.1"/>
</dbReference>
<feature type="domain" description="AAA+ ATPase" evidence="2">
    <location>
        <begin position="180"/>
        <end position="303"/>
    </location>
</feature>
<dbReference type="InterPro" id="IPR050747">
    <property type="entry name" value="Mitochondrial_chaperone_BCS1"/>
</dbReference>
<dbReference type="InterPro" id="IPR003959">
    <property type="entry name" value="ATPase_AAA_core"/>
</dbReference>
<comment type="similarity">
    <text evidence="1">Belongs to the AAA ATPase family. BCS1 subfamily.</text>
</comment>
<organism evidence="3 4">
    <name type="scientific">Chitinophaga lutea</name>
    <dbReference type="NCBI Taxonomy" id="2488634"/>
    <lineage>
        <taxon>Bacteria</taxon>
        <taxon>Pseudomonadati</taxon>
        <taxon>Bacteroidota</taxon>
        <taxon>Chitinophagia</taxon>
        <taxon>Chitinophagales</taxon>
        <taxon>Chitinophagaceae</taxon>
        <taxon>Chitinophaga</taxon>
    </lineage>
</organism>
<name>A0A3N4QEJ1_9BACT</name>
<dbReference type="GO" id="GO:0005524">
    <property type="term" value="F:ATP binding"/>
    <property type="evidence" value="ECO:0007669"/>
    <property type="project" value="InterPro"/>
</dbReference>
<proteinExistence type="inferred from homology"/>
<gene>
    <name evidence="3" type="ORF">EGT74_06885</name>
</gene>
<dbReference type="Proteomes" id="UP000278351">
    <property type="component" value="Unassembled WGS sequence"/>
</dbReference>
<dbReference type="AlphaFoldDB" id="A0A3N4QEJ1"/>
<evidence type="ECO:0000259" key="2">
    <source>
        <dbReference type="SMART" id="SM00382"/>
    </source>
</evidence>